<dbReference type="SMART" id="SM00850">
    <property type="entry name" value="LytTR"/>
    <property type="match status" value="1"/>
</dbReference>
<feature type="domain" description="HTH LytTR-type" evidence="1">
    <location>
        <begin position="42"/>
        <end position="146"/>
    </location>
</feature>
<dbReference type="PANTHER" id="PTHR37299">
    <property type="entry name" value="TRANSCRIPTIONAL REGULATOR-RELATED"/>
    <property type="match status" value="1"/>
</dbReference>
<evidence type="ECO:0000259" key="1">
    <source>
        <dbReference type="PROSITE" id="PS50930"/>
    </source>
</evidence>
<dbReference type="Pfam" id="PF04397">
    <property type="entry name" value="LytTR"/>
    <property type="match status" value="1"/>
</dbReference>
<accession>A0A1M5SP79</accession>
<evidence type="ECO:0000313" key="3">
    <source>
        <dbReference type="Proteomes" id="UP000184447"/>
    </source>
</evidence>
<dbReference type="GO" id="GO:0003677">
    <property type="term" value="F:DNA binding"/>
    <property type="evidence" value="ECO:0007669"/>
    <property type="project" value="UniProtKB-KW"/>
</dbReference>
<dbReference type="RefSeq" id="WP_073337349.1">
    <property type="nucleotide sequence ID" value="NZ_FQXM01000004.1"/>
</dbReference>
<proteinExistence type="predicted"/>
<dbReference type="InterPro" id="IPR046947">
    <property type="entry name" value="LytR-like"/>
</dbReference>
<dbReference type="EMBL" id="FQXM01000004">
    <property type="protein sequence ID" value="SHH39753.1"/>
    <property type="molecule type" value="Genomic_DNA"/>
</dbReference>
<dbReference type="PROSITE" id="PS50930">
    <property type="entry name" value="HTH_LYTTR"/>
    <property type="match status" value="1"/>
</dbReference>
<dbReference type="AlphaFoldDB" id="A0A1M5SP79"/>
<organism evidence="2 3">
    <name type="scientific">Clostridium grantii DSM 8605</name>
    <dbReference type="NCBI Taxonomy" id="1121316"/>
    <lineage>
        <taxon>Bacteria</taxon>
        <taxon>Bacillati</taxon>
        <taxon>Bacillota</taxon>
        <taxon>Clostridia</taxon>
        <taxon>Eubacteriales</taxon>
        <taxon>Clostridiaceae</taxon>
        <taxon>Clostridium</taxon>
    </lineage>
</organism>
<dbReference type="STRING" id="1121316.SAMN02745207_01023"/>
<sequence>MKVELQIDKNSTESKFIIITNRITREVEKIINFINSNKHVTYKGTKDQQIYLLNPDDIFYFYTEGQRVMVKTKNQVLQVKLKLYEIEEQMDGTNLIRISNSIIANIDKINNLEMSFNGTFCIKFINGDIQYSSRRYVKKIKEFLNL</sequence>
<dbReference type="Gene3D" id="2.40.50.1020">
    <property type="entry name" value="LytTr DNA-binding domain"/>
    <property type="match status" value="1"/>
</dbReference>
<evidence type="ECO:0000313" key="2">
    <source>
        <dbReference type="EMBL" id="SHH39753.1"/>
    </source>
</evidence>
<dbReference type="GO" id="GO:0000156">
    <property type="term" value="F:phosphorelay response regulator activity"/>
    <property type="evidence" value="ECO:0007669"/>
    <property type="project" value="InterPro"/>
</dbReference>
<reference evidence="2 3" key="1">
    <citation type="submission" date="2016-11" db="EMBL/GenBank/DDBJ databases">
        <authorList>
            <person name="Jaros S."/>
            <person name="Januszkiewicz K."/>
            <person name="Wedrychowicz H."/>
        </authorList>
    </citation>
    <scope>NUCLEOTIDE SEQUENCE [LARGE SCALE GENOMIC DNA]</scope>
    <source>
        <strain evidence="2 3">DSM 8605</strain>
    </source>
</reference>
<keyword evidence="2" id="KW-0238">DNA-binding</keyword>
<dbReference type="OrthoDB" id="3186525at2"/>
<dbReference type="PANTHER" id="PTHR37299:SF4">
    <property type="entry name" value="TRANSCRIPTIONAL REGULATOR"/>
    <property type="match status" value="1"/>
</dbReference>
<gene>
    <name evidence="2" type="ORF">SAMN02745207_01023</name>
</gene>
<name>A0A1M5SP79_9CLOT</name>
<dbReference type="Proteomes" id="UP000184447">
    <property type="component" value="Unassembled WGS sequence"/>
</dbReference>
<keyword evidence="3" id="KW-1185">Reference proteome</keyword>
<dbReference type="InterPro" id="IPR007492">
    <property type="entry name" value="LytTR_DNA-bd_dom"/>
</dbReference>
<protein>
    <submittedName>
        <fullName evidence="2">LytTr DNA-binding domain-containing protein</fullName>
    </submittedName>
</protein>